<comment type="caution">
    <text evidence="1">The sequence shown here is derived from an EMBL/GenBank/DDBJ whole genome shotgun (WGS) entry which is preliminary data.</text>
</comment>
<dbReference type="Proteomes" id="UP001207468">
    <property type="component" value="Unassembled WGS sequence"/>
</dbReference>
<organism evidence="1 2">
    <name type="scientific">Russula earlei</name>
    <dbReference type="NCBI Taxonomy" id="71964"/>
    <lineage>
        <taxon>Eukaryota</taxon>
        <taxon>Fungi</taxon>
        <taxon>Dikarya</taxon>
        <taxon>Basidiomycota</taxon>
        <taxon>Agaricomycotina</taxon>
        <taxon>Agaricomycetes</taxon>
        <taxon>Russulales</taxon>
        <taxon>Russulaceae</taxon>
        <taxon>Russula</taxon>
    </lineage>
</organism>
<reference evidence="1" key="1">
    <citation type="submission" date="2021-03" db="EMBL/GenBank/DDBJ databases">
        <title>Evolutionary priming and transition to the ectomycorrhizal habit in an iconic lineage of mushroom-forming fungi: is preadaptation a requirement?</title>
        <authorList>
            <consortium name="DOE Joint Genome Institute"/>
            <person name="Looney B.P."/>
            <person name="Miyauchi S."/>
            <person name="Morin E."/>
            <person name="Drula E."/>
            <person name="Courty P.E."/>
            <person name="Chicoki N."/>
            <person name="Fauchery L."/>
            <person name="Kohler A."/>
            <person name="Kuo A."/>
            <person name="LaButti K."/>
            <person name="Pangilinan J."/>
            <person name="Lipzen A."/>
            <person name="Riley R."/>
            <person name="Andreopoulos W."/>
            <person name="He G."/>
            <person name="Johnson J."/>
            <person name="Barry K.W."/>
            <person name="Grigoriev I.V."/>
            <person name="Nagy L."/>
            <person name="Hibbett D."/>
            <person name="Henrissat B."/>
            <person name="Matheny P.B."/>
            <person name="Labbe J."/>
            <person name="Martin A.F."/>
        </authorList>
    </citation>
    <scope>NUCLEOTIDE SEQUENCE</scope>
    <source>
        <strain evidence="1">BPL698</strain>
    </source>
</reference>
<gene>
    <name evidence="1" type="ORF">F5148DRAFT_156316</name>
</gene>
<accession>A0ACC0UJS6</accession>
<keyword evidence="2" id="KW-1185">Reference proteome</keyword>
<sequence length="729" mass="80146">MTTETMSPEGGGHIVLPVPSTLPSILQRTSPDIQETHHSAFESRMEGKNALANELSGGGGGSTSASVNDAAVRHSKYFFDDGNVTFLVDGTLFCVHRCLFSRGSEHFSAQFSQLEAHDHDHEALPPTISLDDVKCKDFEAFLSVLYPENFGVVDLSYEQWKSVLHLSTLWAFASLRKWTLSYMMPPTPHDQLLLARAYSVRDWVVPALSALCQRRAPLSLDEASQMDIKDVVLVNTVREDIRHPALQVDVDEIPLRVEAAQASLHADAAEGVAIPPVVLQRGAVGQSPLPVVLEQASKKGEGDIEYGEEPYTLPLPEVNWLEPSDKPRGPDGSQSSRMMSMLGNPRSASVGRNYAGSGIQTGQFSTSAMNMSSEERFLTSGRFTSVGGVSLGNSLLAVARPNSPNDTVHDCTPSKHNANGSDRATVVGRASPTGLASNDGLHKEPVALLKVSANRWVATSTRRNGLGLYGEQKVRGLLNKLTMVRFDSISDQIITWANKSEREKDGRTLRQVINLVFEAVTDNATLPELYARLCRKMMDQISDNIKDDRIRNAAGEPFAGGQLFREYLLNRCQQDFERGWVDKETTAVAAATRTTQVTAIKRAKLKTRGEGSDFYSEDAYAVAKAKRRGLGLIHFIGELFKLQMLTERIMHSCIKKFFGCPEDEEIESFCELLTTAGCLLDTQKSRADLDVYFSRVRGLTKNKNVNARMMFMLQVSTTIPSFTSASSTA</sequence>
<evidence type="ECO:0000313" key="1">
    <source>
        <dbReference type="EMBL" id="KAI9511985.1"/>
    </source>
</evidence>
<proteinExistence type="predicted"/>
<protein>
    <submittedName>
        <fullName evidence="1">Armadillo-type protein</fullName>
    </submittedName>
</protein>
<dbReference type="EMBL" id="JAGFNK010000014">
    <property type="protein sequence ID" value="KAI9511985.1"/>
    <property type="molecule type" value="Genomic_DNA"/>
</dbReference>
<name>A0ACC0UJS6_9AGAM</name>
<evidence type="ECO:0000313" key="2">
    <source>
        <dbReference type="Proteomes" id="UP001207468"/>
    </source>
</evidence>